<comment type="subcellular location">
    <subcellularLocation>
        <location evidence="8">Cytoplasm</location>
    </subcellularLocation>
</comment>
<dbReference type="GO" id="GO:0008837">
    <property type="term" value="F:diaminopimelate epimerase activity"/>
    <property type="evidence" value="ECO:0007669"/>
    <property type="project" value="UniProtKB-UniRule"/>
</dbReference>
<dbReference type="PANTHER" id="PTHR31689">
    <property type="entry name" value="DIAMINOPIMELATE EPIMERASE, CHLOROPLASTIC"/>
    <property type="match status" value="1"/>
</dbReference>
<evidence type="ECO:0000256" key="1">
    <source>
        <dbReference type="ARBA" id="ARBA00005196"/>
    </source>
</evidence>
<dbReference type="EMBL" id="BMIS01000002">
    <property type="protein sequence ID" value="GGE61189.1"/>
    <property type="molecule type" value="Genomic_DNA"/>
</dbReference>
<evidence type="ECO:0000256" key="8">
    <source>
        <dbReference type="HAMAP-Rule" id="MF_00197"/>
    </source>
</evidence>
<feature type="binding site" evidence="8">
    <location>
        <begin position="247"/>
        <end position="248"/>
    </location>
    <ligand>
        <name>substrate</name>
    </ligand>
</feature>
<feature type="active site" description="Proton donor" evidence="8">
    <location>
        <position position="105"/>
    </location>
</feature>
<comment type="similarity">
    <text evidence="2 8">Belongs to the diaminopimelate epimerase family.</text>
</comment>
<evidence type="ECO:0000256" key="7">
    <source>
        <dbReference type="ARBA" id="ARBA00051712"/>
    </source>
</evidence>
<organism evidence="10 11">
    <name type="scientific">Nesterenkonia cremea</name>
    <dbReference type="NCBI Taxonomy" id="1882340"/>
    <lineage>
        <taxon>Bacteria</taxon>
        <taxon>Bacillati</taxon>
        <taxon>Actinomycetota</taxon>
        <taxon>Actinomycetes</taxon>
        <taxon>Micrococcales</taxon>
        <taxon>Micrococcaceae</taxon>
        <taxon>Nesterenkonia</taxon>
    </lineage>
</organism>
<name>A0A917AP81_9MICC</name>
<dbReference type="Gene3D" id="3.10.310.10">
    <property type="entry name" value="Diaminopimelate Epimerase, Chain A, domain 1"/>
    <property type="match status" value="2"/>
</dbReference>
<dbReference type="HAMAP" id="MF_00197">
    <property type="entry name" value="DAP_epimerase"/>
    <property type="match status" value="1"/>
</dbReference>
<dbReference type="RefSeq" id="WP_229658740.1">
    <property type="nucleotide sequence ID" value="NZ_BMIS01000002.1"/>
</dbReference>
<evidence type="ECO:0000256" key="6">
    <source>
        <dbReference type="ARBA" id="ARBA00023235"/>
    </source>
</evidence>
<feature type="binding site" evidence="8">
    <location>
        <begin position="106"/>
        <end position="107"/>
    </location>
    <ligand>
        <name>substrate</name>
    </ligand>
</feature>
<accession>A0A917AP81</accession>
<evidence type="ECO:0000256" key="5">
    <source>
        <dbReference type="ARBA" id="ARBA00023154"/>
    </source>
</evidence>
<dbReference type="AlphaFoldDB" id="A0A917AP81"/>
<proteinExistence type="inferred from homology"/>
<comment type="caution">
    <text evidence="8">Lacks conserved residue(s) required for the propagation of feature annotation.</text>
</comment>
<comment type="function">
    <text evidence="8">Catalyzes the stereoinversion of LL-2,6-diaminopimelate (L,L-DAP) to meso-diaminopimelate (meso-DAP), a precursor of L-lysine and an essential component of the bacterial peptidoglycan.</text>
</comment>
<feature type="binding site" evidence="8">
    <location>
        <begin position="257"/>
        <end position="258"/>
    </location>
    <ligand>
        <name>substrate</name>
    </ligand>
</feature>
<protein>
    <recommendedName>
        <fullName evidence="3 8">Diaminopimelate epimerase</fullName>
        <shortName evidence="8">DAP epimerase</shortName>
        <ecNumber evidence="3 8">5.1.1.7</ecNumber>
    </recommendedName>
    <alternativeName>
        <fullName evidence="8">PLP-independent amino acid racemase</fullName>
    </alternativeName>
</protein>
<evidence type="ECO:0000256" key="2">
    <source>
        <dbReference type="ARBA" id="ARBA00010219"/>
    </source>
</evidence>
<feature type="site" description="Could be important to modulate the pK values of the two catalytic cysteine residues" evidence="8">
    <location>
        <position position="247"/>
    </location>
</feature>
<feature type="site" description="Could be important to modulate the pK values of the two catalytic cysteine residues" evidence="8">
    <location>
        <position position="192"/>
    </location>
</feature>
<comment type="pathway">
    <text evidence="1 8">Amino-acid biosynthesis; L-lysine biosynthesis via DAP pathway; DL-2,6-diaminopimelate from LL-2,6-diaminopimelate: step 1/1.</text>
</comment>
<dbReference type="InterPro" id="IPR018510">
    <property type="entry name" value="DAP_epimerase_AS"/>
</dbReference>
<sequence length="317" mass="33387">MPHHFSALDALAGTPVTKAHATGNDFVMLADADGRYSVDADQVAALCDRHLGIGGDGLIRAVPAHRSHDAAAEELLSTAGLSSTDEAPLWFMDYRNGDGSIAEMCGNGVRAFAHFLLAEELIALEEGQELTILTRAGLRTVRKVAEGYAIGMGIWSFIDPELAQNNASDALVMARGLEDPRPALSISMGNPHTVVALPEAETLEALDLTEKPTVDPVPPHGTNVEFVVPGEPLVEDGVGHVRMRVHERGVGETMSCGTGACAAAAAVRVWAAQDGVDTWAVQVPGGDVMVRFIPRQDGAEDVELSGPAELVMSGTLR</sequence>
<keyword evidence="4 8" id="KW-0028">Amino-acid biosynthesis</keyword>
<feature type="binding site" evidence="8">
    <location>
        <position position="223"/>
    </location>
    <ligand>
        <name>substrate</name>
    </ligand>
</feature>
<evidence type="ECO:0000313" key="11">
    <source>
        <dbReference type="Proteomes" id="UP000633136"/>
    </source>
</evidence>
<dbReference type="SUPFAM" id="SSF54506">
    <property type="entry name" value="Diaminopimelate epimerase-like"/>
    <property type="match status" value="2"/>
</dbReference>
<feature type="binding site" evidence="8">
    <location>
        <position position="96"/>
    </location>
    <ligand>
        <name>substrate</name>
    </ligand>
</feature>
<feature type="binding site" evidence="8">
    <location>
        <position position="190"/>
    </location>
    <ligand>
        <name>substrate</name>
    </ligand>
</feature>
<dbReference type="GO" id="GO:0009089">
    <property type="term" value="P:lysine biosynthetic process via diaminopimelate"/>
    <property type="evidence" value="ECO:0007669"/>
    <property type="project" value="UniProtKB-UniRule"/>
</dbReference>
<dbReference type="Proteomes" id="UP000633136">
    <property type="component" value="Unassembled WGS sequence"/>
</dbReference>
<dbReference type="NCBIfam" id="TIGR00652">
    <property type="entry name" value="DapF"/>
    <property type="match status" value="1"/>
</dbReference>
<dbReference type="PANTHER" id="PTHR31689:SF0">
    <property type="entry name" value="DIAMINOPIMELATE EPIMERASE"/>
    <property type="match status" value="1"/>
</dbReference>
<feature type="binding site" evidence="8">
    <location>
        <position position="24"/>
    </location>
    <ligand>
        <name>substrate</name>
    </ligand>
</feature>
<reference evidence="10" key="2">
    <citation type="submission" date="2020-09" db="EMBL/GenBank/DDBJ databases">
        <authorList>
            <person name="Sun Q."/>
            <person name="Zhou Y."/>
        </authorList>
    </citation>
    <scope>NUCLEOTIDE SEQUENCE</scope>
    <source>
        <strain evidence="10">CGMCC 1.15388</strain>
    </source>
</reference>
<evidence type="ECO:0000313" key="10">
    <source>
        <dbReference type="EMBL" id="GGE61189.1"/>
    </source>
</evidence>
<keyword evidence="6 8" id="KW-0413">Isomerase</keyword>
<evidence type="ECO:0000256" key="4">
    <source>
        <dbReference type="ARBA" id="ARBA00022605"/>
    </source>
</evidence>
<dbReference type="PROSITE" id="PS01326">
    <property type="entry name" value="DAP_EPIMERASE"/>
    <property type="match status" value="1"/>
</dbReference>
<reference evidence="10" key="1">
    <citation type="journal article" date="2014" name="Int. J. Syst. Evol. Microbiol.">
        <title>Complete genome sequence of Corynebacterium casei LMG S-19264T (=DSM 44701T), isolated from a smear-ripened cheese.</title>
        <authorList>
            <consortium name="US DOE Joint Genome Institute (JGI-PGF)"/>
            <person name="Walter F."/>
            <person name="Albersmeier A."/>
            <person name="Kalinowski J."/>
            <person name="Ruckert C."/>
        </authorList>
    </citation>
    <scope>NUCLEOTIDE SEQUENCE</scope>
    <source>
        <strain evidence="10">CGMCC 1.15388</strain>
    </source>
</reference>
<evidence type="ECO:0000256" key="3">
    <source>
        <dbReference type="ARBA" id="ARBA00013080"/>
    </source>
</evidence>
<keyword evidence="11" id="KW-1185">Reference proteome</keyword>
<comment type="subunit">
    <text evidence="8">Homodimer.</text>
</comment>
<gene>
    <name evidence="8 10" type="primary">dapF</name>
    <name evidence="10" type="ORF">GCM10011401_05100</name>
</gene>
<comment type="caution">
    <text evidence="10">The sequence shown here is derived from an EMBL/GenBank/DDBJ whole genome shotgun (WGS) entry which is preliminary data.</text>
</comment>
<evidence type="ECO:0000256" key="9">
    <source>
        <dbReference type="PROSITE-ProRule" id="PRU10125"/>
    </source>
</evidence>
<feature type="active site" description="Proton acceptor" evidence="8">
    <location>
        <position position="256"/>
    </location>
</feature>
<dbReference type="InterPro" id="IPR001653">
    <property type="entry name" value="DAP_epimerase_DapF"/>
</dbReference>
<comment type="catalytic activity">
    <reaction evidence="7 8">
        <text>(2S,6S)-2,6-diaminopimelate = meso-2,6-diaminopimelate</text>
        <dbReference type="Rhea" id="RHEA:15393"/>
        <dbReference type="ChEBI" id="CHEBI:57609"/>
        <dbReference type="ChEBI" id="CHEBI:57791"/>
        <dbReference type="EC" id="5.1.1.7"/>
    </reaction>
</comment>
<dbReference type="GO" id="GO:0005829">
    <property type="term" value="C:cytosol"/>
    <property type="evidence" value="ECO:0007669"/>
    <property type="project" value="TreeGrafter"/>
</dbReference>
<keyword evidence="5 8" id="KW-0457">Lysine biosynthesis</keyword>
<dbReference type="EC" id="5.1.1.7" evidence="3 8"/>
<dbReference type="Pfam" id="PF01678">
    <property type="entry name" value="DAP_epimerase"/>
    <property type="match status" value="2"/>
</dbReference>
<keyword evidence="8" id="KW-0963">Cytoplasm</keyword>
<feature type="active site" evidence="9">
    <location>
        <position position="105"/>
    </location>
</feature>